<feature type="transmembrane region" description="Helical" evidence="4">
    <location>
        <begin position="83"/>
        <end position="102"/>
    </location>
</feature>
<feature type="transmembrane region" description="Helical" evidence="4">
    <location>
        <begin position="51"/>
        <end position="71"/>
    </location>
</feature>
<keyword evidence="7" id="KW-1185">Reference proteome</keyword>
<dbReference type="PROSITE" id="PS50850">
    <property type="entry name" value="MFS"/>
    <property type="match status" value="1"/>
</dbReference>
<organism evidence="6 7">
    <name type="scientific">Brenneria populi</name>
    <dbReference type="NCBI Taxonomy" id="1505588"/>
    <lineage>
        <taxon>Bacteria</taxon>
        <taxon>Pseudomonadati</taxon>
        <taxon>Pseudomonadota</taxon>
        <taxon>Gammaproteobacteria</taxon>
        <taxon>Enterobacterales</taxon>
        <taxon>Pectobacteriaceae</taxon>
        <taxon>Brenneria</taxon>
    </lineage>
</organism>
<keyword evidence="2 4" id="KW-1133">Transmembrane helix</keyword>
<keyword evidence="1 4" id="KW-0812">Transmembrane</keyword>
<evidence type="ECO:0000256" key="3">
    <source>
        <dbReference type="ARBA" id="ARBA00023136"/>
    </source>
</evidence>
<feature type="transmembrane region" description="Helical" evidence="4">
    <location>
        <begin position="108"/>
        <end position="129"/>
    </location>
</feature>
<protein>
    <submittedName>
        <fullName evidence="6">MFS transporter</fullName>
    </submittedName>
</protein>
<dbReference type="InterPro" id="IPR036259">
    <property type="entry name" value="MFS_trans_sf"/>
</dbReference>
<dbReference type="Pfam" id="PF07690">
    <property type="entry name" value="MFS_1"/>
    <property type="match status" value="1"/>
</dbReference>
<dbReference type="SUPFAM" id="SSF103473">
    <property type="entry name" value="MFS general substrate transporter"/>
    <property type="match status" value="1"/>
</dbReference>
<gene>
    <name evidence="6" type="ORF">VSX58_03600</name>
</gene>
<feature type="transmembrane region" description="Helical" evidence="4">
    <location>
        <begin position="16"/>
        <end position="39"/>
    </location>
</feature>
<dbReference type="Proteomes" id="UP001309705">
    <property type="component" value="Unassembled WGS sequence"/>
</dbReference>
<evidence type="ECO:0000313" key="6">
    <source>
        <dbReference type="EMBL" id="MEC5341699.1"/>
    </source>
</evidence>
<feature type="transmembrane region" description="Helical" evidence="4">
    <location>
        <begin position="274"/>
        <end position="293"/>
    </location>
</feature>
<feature type="transmembrane region" description="Helical" evidence="4">
    <location>
        <begin position="331"/>
        <end position="352"/>
    </location>
</feature>
<dbReference type="EMBL" id="JAYWTM010000001">
    <property type="protein sequence ID" value="MEC5341699.1"/>
    <property type="molecule type" value="Genomic_DNA"/>
</dbReference>
<dbReference type="PANTHER" id="PTHR23521:SF3">
    <property type="entry name" value="MFS TRANSPORTER"/>
    <property type="match status" value="1"/>
</dbReference>
<sequence length="396" mass="41777">MTETIMTFSSKFQQHYFTCMMIIAASLVGLITGYTLPLISLRLAALGHDAVLLGVISALPAVGVFISSFITPLLCRRINVKRLLILSLLLLSASTVASCLLIDPLTLILPRLATGFAGGVVIVIGESWITGAASDRYKATFTGIYASAFTGFQLMGPLLIAAGADYAGFAAWSIGITTALCALMLVFCREMARSQEKAPASYRRILKTMAAIAVGVLCFSFFDASVLALFPLYGMANGLAESTAVLLVTVIFLGDALLQPLMGWMADKLGVRRVHISCGIMFCILLTLVPLTFDFLPALMLNCFILGAVAGAIYTLSLVRAGNRFSGQKLIVANSIFGVIWGAGSISGPALTGVVVSFIGYGGIIFCLVGMGMIFLAAQYLSAGETHRAQTASPSS</sequence>
<feature type="transmembrane region" description="Helical" evidence="4">
    <location>
        <begin position="358"/>
        <end position="378"/>
    </location>
</feature>
<evidence type="ECO:0000256" key="1">
    <source>
        <dbReference type="ARBA" id="ARBA00022692"/>
    </source>
</evidence>
<dbReference type="InterPro" id="IPR011701">
    <property type="entry name" value="MFS"/>
</dbReference>
<feature type="transmembrane region" description="Helical" evidence="4">
    <location>
        <begin position="299"/>
        <end position="319"/>
    </location>
</feature>
<feature type="transmembrane region" description="Helical" evidence="4">
    <location>
        <begin position="209"/>
        <end position="232"/>
    </location>
</feature>
<feature type="transmembrane region" description="Helical" evidence="4">
    <location>
        <begin position="141"/>
        <end position="163"/>
    </location>
</feature>
<keyword evidence="3 4" id="KW-0472">Membrane</keyword>
<evidence type="ECO:0000256" key="2">
    <source>
        <dbReference type="ARBA" id="ARBA00022989"/>
    </source>
</evidence>
<feature type="transmembrane region" description="Helical" evidence="4">
    <location>
        <begin position="244"/>
        <end position="262"/>
    </location>
</feature>
<dbReference type="InterPro" id="IPR020846">
    <property type="entry name" value="MFS_dom"/>
</dbReference>
<accession>A0ABU6JM03</accession>
<dbReference type="PANTHER" id="PTHR23521">
    <property type="entry name" value="TRANSPORTER MFS SUPERFAMILY"/>
    <property type="match status" value="1"/>
</dbReference>
<dbReference type="Gene3D" id="1.20.1250.20">
    <property type="entry name" value="MFS general substrate transporter like domains"/>
    <property type="match status" value="2"/>
</dbReference>
<feature type="transmembrane region" description="Helical" evidence="4">
    <location>
        <begin position="169"/>
        <end position="188"/>
    </location>
</feature>
<evidence type="ECO:0000313" key="7">
    <source>
        <dbReference type="Proteomes" id="UP001309705"/>
    </source>
</evidence>
<reference evidence="6 7" key="1">
    <citation type="journal article" date="2017" name="Int. J. Syst. Evol. Microbiol.">
        <title>Brenneria populi subsp. brevivirga subsp. nov. isolated from symptomatic bark of Populus x euramericana canker, and description of Brenneria populi subsp. populi subsp. nov.</title>
        <authorList>
            <person name="Zheng M.H."/>
            <person name="Piao C.G."/>
            <person name="Xue H."/>
            <person name="Guo M.W."/>
            <person name="Li Y."/>
        </authorList>
    </citation>
    <scope>NUCLEOTIDE SEQUENCE [LARGE SCALE GENOMIC DNA]</scope>
    <source>
        <strain evidence="6 7">D9-5</strain>
    </source>
</reference>
<dbReference type="RefSeq" id="WP_327616848.1">
    <property type="nucleotide sequence ID" value="NZ_JAYWTM010000001.1"/>
</dbReference>
<comment type="caution">
    <text evidence="6">The sequence shown here is derived from an EMBL/GenBank/DDBJ whole genome shotgun (WGS) entry which is preliminary data.</text>
</comment>
<evidence type="ECO:0000256" key="4">
    <source>
        <dbReference type="SAM" id="Phobius"/>
    </source>
</evidence>
<evidence type="ECO:0000259" key="5">
    <source>
        <dbReference type="PROSITE" id="PS50850"/>
    </source>
</evidence>
<proteinExistence type="predicted"/>
<feature type="domain" description="Major facilitator superfamily (MFS) profile" evidence="5">
    <location>
        <begin position="208"/>
        <end position="396"/>
    </location>
</feature>
<name>A0ABU6JM03_9GAMM</name>